<keyword evidence="3" id="KW-0964">Secreted</keyword>
<evidence type="ECO:0000256" key="8">
    <source>
        <dbReference type="SAM" id="MobiDB-lite"/>
    </source>
</evidence>
<comment type="caution">
    <text evidence="12">The sequence shown here is derived from an EMBL/GenBank/DDBJ whole genome shotgun (WGS) entry which is preliminary data.</text>
</comment>
<feature type="region of interest" description="Disordered" evidence="8">
    <location>
        <begin position="119"/>
        <end position="179"/>
    </location>
</feature>
<evidence type="ECO:0000256" key="9">
    <source>
        <dbReference type="SAM" id="Phobius"/>
    </source>
</evidence>
<evidence type="ECO:0000256" key="7">
    <source>
        <dbReference type="ARBA" id="ARBA00023088"/>
    </source>
</evidence>
<dbReference type="InterPro" id="IPR014755">
    <property type="entry name" value="Cu-Rt/internalin_Ig-like"/>
</dbReference>
<dbReference type="InterPro" id="IPR014756">
    <property type="entry name" value="Ig_E-set"/>
</dbReference>
<dbReference type="Proteomes" id="UP000050509">
    <property type="component" value="Unassembled WGS sequence"/>
</dbReference>
<dbReference type="NCBIfam" id="TIGR01167">
    <property type="entry name" value="LPXTG_anchor"/>
    <property type="match status" value="1"/>
</dbReference>
<keyword evidence="7" id="KW-0572">Peptidoglycan-anchor</keyword>
<keyword evidence="2" id="KW-0134">Cell wall</keyword>
<dbReference type="Pfam" id="PF04234">
    <property type="entry name" value="CopC"/>
    <property type="match status" value="1"/>
</dbReference>
<dbReference type="GO" id="GO:0005886">
    <property type="term" value="C:plasma membrane"/>
    <property type="evidence" value="ECO:0007669"/>
    <property type="project" value="TreeGrafter"/>
</dbReference>
<evidence type="ECO:0000256" key="3">
    <source>
        <dbReference type="ARBA" id="ARBA00022525"/>
    </source>
</evidence>
<dbReference type="GO" id="GO:0042597">
    <property type="term" value="C:periplasmic space"/>
    <property type="evidence" value="ECO:0007669"/>
    <property type="project" value="InterPro"/>
</dbReference>
<dbReference type="GO" id="GO:0046688">
    <property type="term" value="P:response to copper ion"/>
    <property type="evidence" value="ECO:0007669"/>
    <property type="project" value="InterPro"/>
</dbReference>
<dbReference type="AlphaFoldDB" id="A0A0P9FE93"/>
<feature type="transmembrane region" description="Helical" evidence="9">
    <location>
        <begin position="185"/>
        <end position="203"/>
    </location>
</feature>
<feature type="chain" id="PRO_5006156949" description="Gram-positive cocci surface proteins LPxTG domain-containing protein" evidence="10">
    <location>
        <begin position="28"/>
        <end position="211"/>
    </location>
</feature>
<keyword evidence="5 10" id="KW-0732">Signal</keyword>
<feature type="domain" description="Gram-positive cocci surface proteins LPxTG" evidence="11">
    <location>
        <begin position="175"/>
        <end position="211"/>
    </location>
</feature>
<accession>A0A0P9FE93</accession>
<evidence type="ECO:0000259" key="11">
    <source>
        <dbReference type="PROSITE" id="PS50847"/>
    </source>
</evidence>
<dbReference type="SUPFAM" id="SSF81296">
    <property type="entry name" value="E set domains"/>
    <property type="match status" value="1"/>
</dbReference>
<keyword evidence="4" id="KW-0479">Metal-binding</keyword>
<dbReference type="GO" id="GO:0006825">
    <property type="term" value="P:copper ion transport"/>
    <property type="evidence" value="ECO:0007669"/>
    <property type="project" value="InterPro"/>
</dbReference>
<keyword evidence="13" id="KW-1185">Reference proteome</keyword>
<dbReference type="InterPro" id="IPR007348">
    <property type="entry name" value="CopC_dom"/>
</dbReference>
<dbReference type="PANTHER" id="PTHR34820">
    <property type="entry name" value="INNER MEMBRANE PROTEIN YEBZ"/>
    <property type="match status" value="1"/>
</dbReference>
<protein>
    <recommendedName>
        <fullName evidence="11">Gram-positive cocci surface proteins LPxTG domain-containing protein</fullName>
    </recommendedName>
</protein>
<evidence type="ECO:0000256" key="1">
    <source>
        <dbReference type="ARBA" id="ARBA00004196"/>
    </source>
</evidence>
<name>A0A0P9FE93_9CHLR</name>
<evidence type="ECO:0000313" key="13">
    <source>
        <dbReference type="Proteomes" id="UP000050509"/>
    </source>
</evidence>
<dbReference type="PROSITE" id="PS50847">
    <property type="entry name" value="GRAM_POS_ANCHORING"/>
    <property type="match status" value="1"/>
</dbReference>
<evidence type="ECO:0000256" key="6">
    <source>
        <dbReference type="ARBA" id="ARBA00023008"/>
    </source>
</evidence>
<evidence type="ECO:0000256" key="2">
    <source>
        <dbReference type="ARBA" id="ARBA00022512"/>
    </source>
</evidence>
<keyword evidence="9" id="KW-0472">Membrane</keyword>
<sequence length="211" mass="21259">MNRRIALALALAVALSLALFGTAAAHAKLVSSTPAAGTKLTAAPAKITIVLSEEVSEKETDSYFVVTNEQGTEAGRGKLDNADIDHKTLSGTLNSGAGDGVYTVTWYALTPDDNGKSSGSFTFGVNKDPGAQPTAAPHDEAEPTAASAAQPTATGSAAQPTAAAAHDHDAEPGTLPKTGAGDTPLAGIFLVVALLLVAGGLVLRRSRNSAR</sequence>
<evidence type="ECO:0000256" key="5">
    <source>
        <dbReference type="ARBA" id="ARBA00022729"/>
    </source>
</evidence>
<dbReference type="EMBL" id="LJCR01000993">
    <property type="protein sequence ID" value="KPV51263.1"/>
    <property type="molecule type" value="Genomic_DNA"/>
</dbReference>
<feature type="signal peptide" evidence="10">
    <location>
        <begin position="1"/>
        <end position="27"/>
    </location>
</feature>
<evidence type="ECO:0000256" key="4">
    <source>
        <dbReference type="ARBA" id="ARBA00022723"/>
    </source>
</evidence>
<dbReference type="GO" id="GO:0030313">
    <property type="term" value="C:cell envelope"/>
    <property type="evidence" value="ECO:0007669"/>
    <property type="project" value="UniProtKB-SubCell"/>
</dbReference>
<dbReference type="GO" id="GO:0005507">
    <property type="term" value="F:copper ion binding"/>
    <property type="evidence" value="ECO:0007669"/>
    <property type="project" value="InterPro"/>
</dbReference>
<dbReference type="InterPro" id="IPR032694">
    <property type="entry name" value="CopC/D"/>
</dbReference>
<reference evidence="12 13" key="1">
    <citation type="submission" date="2015-09" db="EMBL/GenBank/DDBJ databases">
        <title>Draft genome sequence of Kouleothrix aurantiaca JCM 19913.</title>
        <authorList>
            <person name="Hemp J."/>
        </authorList>
    </citation>
    <scope>NUCLEOTIDE SEQUENCE [LARGE SCALE GENOMIC DNA]</scope>
    <source>
        <strain evidence="12 13">COM-B</strain>
    </source>
</reference>
<dbReference type="PANTHER" id="PTHR34820:SF4">
    <property type="entry name" value="INNER MEMBRANE PROTEIN YEBZ"/>
    <property type="match status" value="1"/>
</dbReference>
<proteinExistence type="predicted"/>
<keyword evidence="9" id="KW-1133">Transmembrane helix</keyword>
<comment type="subcellular location">
    <subcellularLocation>
        <location evidence="1">Cell envelope</location>
    </subcellularLocation>
</comment>
<gene>
    <name evidence="12" type="ORF">SE17_22225</name>
</gene>
<dbReference type="Gene3D" id="2.60.40.1220">
    <property type="match status" value="1"/>
</dbReference>
<keyword evidence="6" id="KW-0186">Copper</keyword>
<evidence type="ECO:0000313" key="12">
    <source>
        <dbReference type="EMBL" id="KPV51263.1"/>
    </source>
</evidence>
<dbReference type="InterPro" id="IPR019931">
    <property type="entry name" value="LPXTG_anchor"/>
</dbReference>
<evidence type="ECO:0000256" key="10">
    <source>
        <dbReference type="SAM" id="SignalP"/>
    </source>
</evidence>
<keyword evidence="9" id="KW-0812">Transmembrane</keyword>
<organism evidence="12 13">
    <name type="scientific">Kouleothrix aurantiaca</name>
    <dbReference type="NCBI Taxonomy" id="186479"/>
    <lineage>
        <taxon>Bacteria</taxon>
        <taxon>Bacillati</taxon>
        <taxon>Chloroflexota</taxon>
        <taxon>Chloroflexia</taxon>
        <taxon>Chloroflexales</taxon>
        <taxon>Roseiflexineae</taxon>
        <taxon>Roseiflexaceae</taxon>
        <taxon>Kouleothrix</taxon>
    </lineage>
</organism>
<feature type="compositionally biased region" description="Low complexity" evidence="8">
    <location>
        <begin position="143"/>
        <end position="164"/>
    </location>
</feature>
<dbReference type="PATRIC" id="fig|186479.3.peg.11097"/>